<evidence type="ECO:0000256" key="1">
    <source>
        <dbReference type="SAM" id="Coils"/>
    </source>
</evidence>
<dbReference type="Gene3D" id="3.90.550.10">
    <property type="entry name" value="Spore Coat Polysaccharide Biosynthesis Protein SpsA, Chain A"/>
    <property type="match status" value="1"/>
</dbReference>
<evidence type="ECO:0000313" key="3">
    <source>
        <dbReference type="Proteomes" id="UP000198506"/>
    </source>
</evidence>
<reference evidence="2 3" key="1">
    <citation type="submission" date="2016-10" db="EMBL/GenBank/DDBJ databases">
        <authorList>
            <person name="Varghese N."/>
            <person name="Submissions S."/>
        </authorList>
    </citation>
    <scope>NUCLEOTIDE SEQUENCE [LARGE SCALE GENOMIC DNA]</scope>
    <source>
        <strain evidence="2 3">IAM 15147</strain>
    </source>
</reference>
<protein>
    <submittedName>
        <fullName evidence="2">Glycosyl transferase family 2</fullName>
    </submittedName>
</protein>
<name>A0AA94HN24_9MICO</name>
<organism evidence="2 3">
    <name type="scientific">Agrococcus baldri</name>
    <dbReference type="NCBI Taxonomy" id="153730"/>
    <lineage>
        <taxon>Bacteria</taxon>
        <taxon>Bacillati</taxon>
        <taxon>Actinomycetota</taxon>
        <taxon>Actinomycetes</taxon>
        <taxon>Micrococcales</taxon>
        <taxon>Microbacteriaceae</taxon>
        <taxon>Agrococcus</taxon>
    </lineage>
</organism>
<dbReference type="SUPFAM" id="SSF53448">
    <property type="entry name" value="Nucleotide-diphospho-sugar transferases"/>
    <property type="match status" value="1"/>
</dbReference>
<accession>A0AA94HN24</accession>
<keyword evidence="2" id="KW-0808">Transferase</keyword>
<dbReference type="EMBL" id="FOZN01000003">
    <property type="protein sequence ID" value="SFS14128.1"/>
    <property type="molecule type" value="Genomic_DNA"/>
</dbReference>
<keyword evidence="1" id="KW-0175">Coiled coil</keyword>
<dbReference type="GO" id="GO:0016740">
    <property type="term" value="F:transferase activity"/>
    <property type="evidence" value="ECO:0007669"/>
    <property type="project" value="UniProtKB-KW"/>
</dbReference>
<sequence>MTAVLTLMVRDEADIIAAMLEHHLAHGIDRILVTDNGSVDGTREILDAYARVAPVTVFDDLEHRKQQSEVVTRMARLAAAEHGADWVINADADEFLRPVDPELTLGQVFAALPRAVGSFRVPVTNLVGPLARHGSGIRRLVHRDVRSDEQLRAAGLIAHPTRNAIHVGDPDVEVSQGNHAVSIPAGAEPDDALALEVLHLPWRSMEQIERKTRNMGEGYDASPALRPSPRHHGMRDWRRMRAGLLTSFIAARMPLPGELDGPGFERDTSLRDALDALDALLPELHTASLDDSADAPFDDDAILEMRVQARAAEALERLALDELTNARLDADALREDRDRIGVQLEGTSGHAERLERELEAARLESANLRLELDALRRSGAQRVADAARRAMGRVSRG</sequence>
<feature type="coiled-coil region" evidence="1">
    <location>
        <begin position="344"/>
        <end position="378"/>
    </location>
</feature>
<keyword evidence="3" id="KW-1185">Reference proteome</keyword>
<dbReference type="Proteomes" id="UP000198506">
    <property type="component" value="Unassembled WGS sequence"/>
</dbReference>
<comment type="caution">
    <text evidence="2">The sequence shown here is derived from an EMBL/GenBank/DDBJ whole genome shotgun (WGS) entry which is preliminary data.</text>
</comment>
<gene>
    <name evidence="2" type="ORF">SAMN04487783_1774</name>
</gene>
<dbReference type="RefSeq" id="WP_092918035.1">
    <property type="nucleotide sequence ID" value="NZ_FOZN01000003.1"/>
</dbReference>
<dbReference type="InterPro" id="IPR029044">
    <property type="entry name" value="Nucleotide-diphossugar_trans"/>
</dbReference>
<evidence type="ECO:0000313" key="2">
    <source>
        <dbReference type="EMBL" id="SFS14128.1"/>
    </source>
</evidence>
<dbReference type="AlphaFoldDB" id="A0AA94HN24"/>
<proteinExistence type="predicted"/>
<dbReference type="Pfam" id="PF13704">
    <property type="entry name" value="Glyco_tranf_2_4"/>
    <property type="match status" value="1"/>
</dbReference>